<dbReference type="InterPro" id="IPR011059">
    <property type="entry name" value="Metal-dep_hydrolase_composite"/>
</dbReference>
<dbReference type="Gene3D" id="2.30.40.10">
    <property type="entry name" value="Urease, subunit C, domain 1"/>
    <property type="match status" value="1"/>
</dbReference>
<organism evidence="1 2">
    <name type="scientific">Pseudomonas aeruginosa</name>
    <dbReference type="NCBI Taxonomy" id="287"/>
    <lineage>
        <taxon>Bacteria</taxon>
        <taxon>Pseudomonadati</taxon>
        <taxon>Pseudomonadota</taxon>
        <taxon>Gammaproteobacteria</taxon>
        <taxon>Pseudomonadales</taxon>
        <taxon>Pseudomonadaceae</taxon>
        <taxon>Pseudomonas</taxon>
    </lineage>
</organism>
<dbReference type="SUPFAM" id="SSF51338">
    <property type="entry name" value="Composite domain of metallo-dependent hydrolases"/>
    <property type="match status" value="1"/>
</dbReference>
<evidence type="ECO:0000313" key="2">
    <source>
        <dbReference type="Proteomes" id="UP000270834"/>
    </source>
</evidence>
<comment type="caution">
    <text evidence="1">The sequence shown here is derived from an EMBL/GenBank/DDBJ whole genome shotgun (WGS) entry which is preliminary data.</text>
</comment>
<name>A0A3M5DJ74_PSEAI</name>
<proteinExistence type="predicted"/>
<sequence length="44" mass="4896">LFAGGDRQVRDVMVAGRWVVRDGRHAGEERSARAFVQVLGELLD</sequence>
<dbReference type="AlphaFoldDB" id="A0A3M5DJ74"/>
<protein>
    <recommendedName>
        <fullName evidence="3">Formimidoylglutamate deiminase</fullName>
    </recommendedName>
</protein>
<dbReference type="EMBL" id="RBSQ01000955">
    <property type="protein sequence ID" value="RMS49995.1"/>
    <property type="molecule type" value="Genomic_DNA"/>
</dbReference>
<dbReference type="GO" id="GO:0016810">
    <property type="term" value="F:hydrolase activity, acting on carbon-nitrogen (but not peptide) bonds"/>
    <property type="evidence" value="ECO:0007669"/>
    <property type="project" value="InterPro"/>
</dbReference>
<evidence type="ECO:0008006" key="3">
    <source>
        <dbReference type="Google" id="ProtNLM"/>
    </source>
</evidence>
<evidence type="ECO:0000313" key="1">
    <source>
        <dbReference type="EMBL" id="RMS49995.1"/>
    </source>
</evidence>
<gene>
    <name evidence="1" type="ORF">ALP65_04249</name>
</gene>
<reference evidence="1 2" key="1">
    <citation type="submission" date="2018-08" db="EMBL/GenBank/DDBJ databases">
        <title>Recombination of ecologically and evolutionarily significant loci maintains genetic cohesion in the Pseudomonas syringae species complex.</title>
        <authorList>
            <person name="Dillon M."/>
            <person name="Thakur S."/>
            <person name="Almeida R.N.D."/>
            <person name="Weir B.S."/>
            <person name="Guttman D.S."/>
        </authorList>
    </citation>
    <scope>NUCLEOTIDE SEQUENCE [LARGE SCALE GENOMIC DNA]</scope>
    <source>
        <strain evidence="1 2">ICMP 7846</strain>
    </source>
</reference>
<dbReference type="Proteomes" id="UP000270834">
    <property type="component" value="Unassembled WGS sequence"/>
</dbReference>
<feature type="non-terminal residue" evidence="1">
    <location>
        <position position="1"/>
    </location>
</feature>
<accession>A0A3M5DJ74</accession>